<dbReference type="InterPro" id="IPR010359">
    <property type="entry name" value="IrrE_HExxH"/>
</dbReference>
<evidence type="ECO:0000259" key="1">
    <source>
        <dbReference type="Pfam" id="PF06114"/>
    </source>
</evidence>
<organism evidence="2 3">
    <name type="scientific">Propionibacterium australiense</name>
    <dbReference type="NCBI Taxonomy" id="119981"/>
    <lineage>
        <taxon>Bacteria</taxon>
        <taxon>Bacillati</taxon>
        <taxon>Actinomycetota</taxon>
        <taxon>Actinomycetes</taxon>
        <taxon>Propionibacteriales</taxon>
        <taxon>Propionibacteriaceae</taxon>
        <taxon>Propionibacterium</taxon>
    </lineage>
</organism>
<dbReference type="Pfam" id="PF06114">
    <property type="entry name" value="Peptidase_M78"/>
    <property type="match status" value="1"/>
</dbReference>
<dbReference type="OrthoDB" id="4727201at2"/>
<dbReference type="RefSeq" id="WP_121587932.1">
    <property type="nucleotide sequence ID" value="NZ_RCIW01000003.1"/>
</dbReference>
<sequence>MHLDDERWAVELAVLPGAQAGRVDWARHAVVVDRRLSQVQRRCTVAHELVHVERGPVPDDPWLRTREERAVEAEAARRLIELDALADALAWSDRPAEVAEELWVDVQLLGARVAGLSEGERAWLAERLGEE</sequence>
<dbReference type="EMBL" id="RCIW01000003">
    <property type="protein sequence ID" value="RLP12227.1"/>
    <property type="molecule type" value="Genomic_DNA"/>
</dbReference>
<proteinExistence type="predicted"/>
<evidence type="ECO:0000313" key="3">
    <source>
        <dbReference type="Proteomes" id="UP000279336"/>
    </source>
</evidence>
<feature type="domain" description="IrrE N-terminal-like" evidence="1">
    <location>
        <begin position="20"/>
        <end position="112"/>
    </location>
</feature>
<evidence type="ECO:0000313" key="2">
    <source>
        <dbReference type="EMBL" id="RLP12227.1"/>
    </source>
</evidence>
<reference evidence="2 3" key="1">
    <citation type="submission" date="2018-10" db="EMBL/GenBank/DDBJ databases">
        <title>Propionibacterium australiense Genome Sequencing and Assembly.</title>
        <authorList>
            <person name="Bernier A.-M."/>
            <person name="Bernard K."/>
        </authorList>
    </citation>
    <scope>NUCLEOTIDE SEQUENCE [LARGE SCALE GENOMIC DNA]</scope>
    <source>
        <strain evidence="2 3">NML98A078</strain>
    </source>
</reference>
<protein>
    <submittedName>
        <fullName evidence="2">ImmA/IrrE family metallo-endopeptidase</fullName>
    </submittedName>
</protein>
<gene>
    <name evidence="2" type="ORF">D7U36_02925</name>
</gene>
<comment type="caution">
    <text evidence="2">The sequence shown here is derived from an EMBL/GenBank/DDBJ whole genome shotgun (WGS) entry which is preliminary data.</text>
</comment>
<accession>A0A8B3FLA5</accession>
<name>A0A8B3FLA5_9ACTN</name>
<dbReference type="AlphaFoldDB" id="A0A8B3FLA5"/>
<dbReference type="Proteomes" id="UP000279336">
    <property type="component" value="Unassembled WGS sequence"/>
</dbReference>